<dbReference type="GO" id="GO:0005886">
    <property type="term" value="C:plasma membrane"/>
    <property type="evidence" value="ECO:0007669"/>
    <property type="project" value="UniProtKB-SubCell"/>
</dbReference>
<dbReference type="SUPFAM" id="SSF55729">
    <property type="entry name" value="Acyl-CoA N-acyltransferases (Nat)"/>
    <property type="match status" value="1"/>
</dbReference>
<dbReference type="PANTHER" id="PTHR34697">
    <property type="entry name" value="PHOSPHATIDYLGLYCEROL LYSYLTRANSFERASE"/>
    <property type="match status" value="1"/>
</dbReference>
<evidence type="ECO:0000313" key="8">
    <source>
        <dbReference type="EMBL" id="ERT68364.1"/>
    </source>
</evidence>
<comment type="subcellular location">
    <subcellularLocation>
        <location evidence="1">Cell membrane</location>
        <topology evidence="1">Multi-pass membrane protein</topology>
    </subcellularLocation>
</comment>
<dbReference type="NCBIfam" id="NF033480">
    <property type="entry name" value="bifunc_MprF"/>
    <property type="match status" value="1"/>
</dbReference>
<dbReference type="eggNOG" id="COG2898">
    <property type="taxonomic scope" value="Bacteria"/>
</dbReference>
<feature type="transmembrane region" description="Helical" evidence="6">
    <location>
        <begin position="204"/>
        <end position="224"/>
    </location>
</feature>
<evidence type="ECO:0000256" key="2">
    <source>
        <dbReference type="ARBA" id="ARBA00022475"/>
    </source>
</evidence>
<evidence type="ECO:0000256" key="3">
    <source>
        <dbReference type="ARBA" id="ARBA00022692"/>
    </source>
</evidence>
<accession>U7VB44</accession>
<reference evidence="8 9" key="1">
    <citation type="submission" date="2013-08" db="EMBL/GenBank/DDBJ databases">
        <authorList>
            <person name="Weinstock G."/>
            <person name="Sodergren E."/>
            <person name="Wylie T."/>
            <person name="Fulton L."/>
            <person name="Fulton R."/>
            <person name="Fronick C."/>
            <person name="O'Laughlin M."/>
            <person name="Godfrey J."/>
            <person name="Miner T."/>
            <person name="Herter B."/>
            <person name="Appelbaum E."/>
            <person name="Cordes M."/>
            <person name="Lek S."/>
            <person name="Wollam A."/>
            <person name="Pepin K.H."/>
            <person name="Palsikar V.B."/>
            <person name="Mitreva M."/>
            <person name="Wilson R.K."/>
        </authorList>
    </citation>
    <scope>NUCLEOTIDE SEQUENCE [LARGE SCALE GENOMIC DNA]</scope>
    <source>
        <strain evidence="8 9">ATCC BAA-474</strain>
    </source>
</reference>
<gene>
    <name evidence="8" type="ORF">HMPREF0202_01753</name>
</gene>
<feature type="transmembrane region" description="Helical" evidence="6">
    <location>
        <begin position="449"/>
        <end position="467"/>
    </location>
</feature>
<dbReference type="eggNOG" id="COG0392">
    <property type="taxonomic scope" value="Bacteria"/>
</dbReference>
<feature type="transmembrane region" description="Helical" evidence="6">
    <location>
        <begin position="326"/>
        <end position="346"/>
    </location>
</feature>
<dbReference type="Proteomes" id="UP000017081">
    <property type="component" value="Unassembled WGS sequence"/>
</dbReference>
<evidence type="ECO:0000256" key="4">
    <source>
        <dbReference type="ARBA" id="ARBA00022989"/>
    </source>
</evidence>
<feature type="transmembrane region" description="Helical" evidence="6">
    <location>
        <begin position="144"/>
        <end position="162"/>
    </location>
</feature>
<dbReference type="STRING" id="1319815.HMPREF0202_01753"/>
<sequence length="848" mass="96747">MENVSKFNRKKIIEYFKIAAELTIFLVAIFFIHKELKKYNLHDLKSSIEAIPFWAITLIIFFVCLDYLILTCFDVLAFKNENYSLPRKNISFVSFISFAFANSIGLSGLTASGLRLNLYSLLGVPYKTIMNVVIFCYTTFWLGLLWIGGVFLTLLPISLVQIKLPIKLPIDTTVPIGVILLIGATVFTGVIIKKHKNTNTILINRILIALADWVSLSFVLYFALPPHNRIDFFHFLAIFIIAQILGFLSNVPGGIGVFDLIFLTLLGGAYSSDKIIGALLVYRIAYFFIPLLVAFTIFTIYHLFIRKDNTKITEMEKIIFSQFPNFLSIIITLSGIILIFSGFFPFPSSLITKIEVVFPFLNLETSHFIGAAIGTTLLFLAYYIEKRFELAYFVSLFFLGCSIVLSIVKEFHLFFTIFLTLSFIGTIPTKDYFYRKNTFFSEKPSFKKLSTIILVILIGVYLGIFSYKETEFFSKISWSFSNTLLGIFFAFAILIILNVISEKRKSSVEEKNTETLPEENSPTDKDLRNCISLSSTTDAYLSLLGDKEIIFDDSKNSFIMFGKSGHSFVAMGDPVGDEKTFGSCIWKFYNHCKANKKETVFYEINKNYLNYYLDVGLSFLKIGEFAQVHLENFTLDGSDAKPLRHAFNRVEKEGYTFEVIPVEKVPEILDDLESISNEWLQDKNAKEKGFSLGKFTKEYLLNFPVGVIKKDNKILAFGNILETNNKEEISLDLMRYRNEAVHGTMDYFFISVINYGKENGFKKFNLGMAPLAGIEDNTASFWNKIERAIFSHGEHFYNFKGLRSFKDKFNPQWEPRYIAYSGPFNLPNILTDVTLLISGGIRGLISKK</sequence>
<dbReference type="PANTHER" id="PTHR34697:SF2">
    <property type="entry name" value="PHOSPHATIDYLGLYCEROL LYSYLTRANSFERASE"/>
    <property type="match status" value="1"/>
</dbReference>
<organism evidence="8 9">
    <name type="scientific">Cetobacterium somerae ATCC BAA-474</name>
    <dbReference type="NCBI Taxonomy" id="1319815"/>
    <lineage>
        <taxon>Bacteria</taxon>
        <taxon>Fusobacteriati</taxon>
        <taxon>Fusobacteriota</taxon>
        <taxon>Fusobacteriia</taxon>
        <taxon>Fusobacteriales</taxon>
        <taxon>Fusobacteriaceae</taxon>
        <taxon>Cetobacterium</taxon>
    </lineage>
</organism>
<evidence type="ECO:0000256" key="1">
    <source>
        <dbReference type="ARBA" id="ARBA00004651"/>
    </source>
</evidence>
<protein>
    <recommendedName>
        <fullName evidence="7">Phosphatidylglycerol lysyltransferase C-terminal domain-containing protein</fullName>
    </recommendedName>
</protein>
<feature type="transmembrane region" description="Helical" evidence="6">
    <location>
        <begin position="12"/>
        <end position="33"/>
    </location>
</feature>
<evidence type="ECO:0000313" key="9">
    <source>
        <dbReference type="Proteomes" id="UP000017081"/>
    </source>
</evidence>
<evidence type="ECO:0000256" key="6">
    <source>
        <dbReference type="SAM" id="Phobius"/>
    </source>
</evidence>
<dbReference type="PATRIC" id="fig|1319815.3.peg.1692"/>
<name>U7VB44_9FUSO</name>
<dbReference type="GO" id="GO:0055091">
    <property type="term" value="P:phospholipid homeostasis"/>
    <property type="evidence" value="ECO:0007669"/>
    <property type="project" value="TreeGrafter"/>
</dbReference>
<dbReference type="InterPro" id="IPR024320">
    <property type="entry name" value="LPG_synthase_C"/>
</dbReference>
<dbReference type="RefSeq" id="WP_023051289.1">
    <property type="nucleotide sequence ID" value="NZ_CP173062.2"/>
</dbReference>
<dbReference type="InterPro" id="IPR016181">
    <property type="entry name" value="Acyl_CoA_acyltransferase"/>
</dbReference>
<keyword evidence="3 6" id="KW-0812">Transmembrane</keyword>
<dbReference type="InterPro" id="IPR051211">
    <property type="entry name" value="PG_lysyltransferase"/>
</dbReference>
<dbReference type="Pfam" id="PF09924">
    <property type="entry name" value="LPG_synthase_C"/>
    <property type="match status" value="1"/>
</dbReference>
<dbReference type="GO" id="GO:0016755">
    <property type="term" value="F:aminoacyltransferase activity"/>
    <property type="evidence" value="ECO:0007669"/>
    <property type="project" value="TreeGrafter"/>
</dbReference>
<keyword evidence="4 6" id="KW-1133">Transmembrane helix</keyword>
<keyword evidence="5 6" id="KW-0472">Membrane</keyword>
<feature type="transmembrane region" description="Helical" evidence="6">
    <location>
        <begin position="174"/>
        <end position="192"/>
    </location>
</feature>
<dbReference type="EMBL" id="AXZF01000067">
    <property type="protein sequence ID" value="ERT68364.1"/>
    <property type="molecule type" value="Genomic_DNA"/>
</dbReference>
<proteinExistence type="predicted"/>
<feature type="transmembrane region" description="Helical" evidence="6">
    <location>
        <begin position="90"/>
        <end position="112"/>
    </location>
</feature>
<feature type="domain" description="Phosphatidylglycerol lysyltransferase C-terminal" evidence="7">
    <location>
        <begin position="534"/>
        <end position="820"/>
    </location>
</feature>
<evidence type="ECO:0000259" key="7">
    <source>
        <dbReference type="Pfam" id="PF09924"/>
    </source>
</evidence>
<dbReference type="HOGENOM" id="CLU_008255_7_0_0"/>
<feature type="transmembrane region" description="Helical" evidence="6">
    <location>
        <begin position="390"/>
        <end position="407"/>
    </location>
</feature>
<dbReference type="AlphaFoldDB" id="U7VB44"/>
<feature type="transmembrane region" description="Helical" evidence="6">
    <location>
        <begin position="284"/>
        <end position="305"/>
    </location>
</feature>
<feature type="transmembrane region" description="Helical" evidence="6">
    <location>
        <begin position="230"/>
        <end position="248"/>
    </location>
</feature>
<keyword evidence="9" id="KW-1185">Reference proteome</keyword>
<feature type="transmembrane region" description="Helical" evidence="6">
    <location>
        <begin position="366"/>
        <end position="383"/>
    </location>
</feature>
<feature type="transmembrane region" description="Helical" evidence="6">
    <location>
        <begin position="53"/>
        <end position="78"/>
    </location>
</feature>
<feature type="transmembrane region" description="Helical" evidence="6">
    <location>
        <begin position="479"/>
        <end position="500"/>
    </location>
</feature>
<keyword evidence="2" id="KW-1003">Cell membrane</keyword>
<feature type="transmembrane region" description="Helical" evidence="6">
    <location>
        <begin position="413"/>
        <end position="429"/>
    </location>
</feature>
<evidence type="ECO:0000256" key="5">
    <source>
        <dbReference type="ARBA" id="ARBA00023136"/>
    </source>
</evidence>
<comment type="caution">
    <text evidence="8">The sequence shown here is derived from an EMBL/GenBank/DDBJ whole genome shotgun (WGS) entry which is preliminary data.</text>
</comment>